<name>A0A7W3LVF5_ACTNM</name>
<reference evidence="2 3" key="1">
    <citation type="submission" date="2020-08" db="EMBL/GenBank/DDBJ databases">
        <title>Genomic Encyclopedia of Type Strains, Phase IV (KMG-IV): sequencing the most valuable type-strain genomes for metagenomic binning, comparative biology and taxonomic classification.</title>
        <authorList>
            <person name="Goeker M."/>
        </authorList>
    </citation>
    <scope>NUCLEOTIDE SEQUENCE [LARGE SCALE GENOMIC DNA]</scope>
    <source>
        <strain evidence="2 3">DSM 44197</strain>
    </source>
</reference>
<sequence length="98" mass="10403">MSVFLLLLTTLCLLGTVAMLRWWLNDDGVDDWHRRLDTLRSATGAEPIDPATGADTAVTGVPLSNVRVLGDRRSAGPREAGAEEDSAEEAEEGLPAAA</sequence>
<evidence type="ECO:0000256" key="1">
    <source>
        <dbReference type="SAM" id="MobiDB-lite"/>
    </source>
</evidence>
<accession>A0A7W3LVF5</accession>
<dbReference type="Proteomes" id="UP000572680">
    <property type="component" value="Unassembled WGS sequence"/>
</dbReference>
<protein>
    <submittedName>
        <fullName evidence="2">Uncharacterized protein</fullName>
    </submittedName>
</protein>
<dbReference type="EMBL" id="JACJIA010000010">
    <property type="protein sequence ID" value="MBA8954932.1"/>
    <property type="molecule type" value="Genomic_DNA"/>
</dbReference>
<dbReference type="RefSeq" id="WP_182846956.1">
    <property type="nucleotide sequence ID" value="NZ_BAAALP010000020.1"/>
</dbReference>
<evidence type="ECO:0000313" key="2">
    <source>
        <dbReference type="EMBL" id="MBA8954932.1"/>
    </source>
</evidence>
<proteinExistence type="predicted"/>
<gene>
    <name evidence="2" type="ORF">HNR61_006589</name>
</gene>
<keyword evidence="3" id="KW-1185">Reference proteome</keyword>
<dbReference type="AlphaFoldDB" id="A0A7W3LVF5"/>
<feature type="compositionally biased region" description="Acidic residues" evidence="1">
    <location>
        <begin position="82"/>
        <end position="92"/>
    </location>
</feature>
<feature type="region of interest" description="Disordered" evidence="1">
    <location>
        <begin position="68"/>
        <end position="98"/>
    </location>
</feature>
<comment type="caution">
    <text evidence="2">The sequence shown here is derived from an EMBL/GenBank/DDBJ whole genome shotgun (WGS) entry which is preliminary data.</text>
</comment>
<evidence type="ECO:0000313" key="3">
    <source>
        <dbReference type="Proteomes" id="UP000572680"/>
    </source>
</evidence>
<organism evidence="2 3">
    <name type="scientific">Actinomadura namibiensis</name>
    <dbReference type="NCBI Taxonomy" id="182080"/>
    <lineage>
        <taxon>Bacteria</taxon>
        <taxon>Bacillati</taxon>
        <taxon>Actinomycetota</taxon>
        <taxon>Actinomycetes</taxon>
        <taxon>Streptosporangiales</taxon>
        <taxon>Thermomonosporaceae</taxon>
        <taxon>Actinomadura</taxon>
    </lineage>
</organism>